<feature type="compositionally biased region" description="Polar residues" evidence="3">
    <location>
        <begin position="237"/>
        <end position="248"/>
    </location>
</feature>
<evidence type="ECO:0000256" key="1">
    <source>
        <dbReference type="ARBA" id="ARBA00022884"/>
    </source>
</evidence>
<dbReference type="EMBL" id="CAJVPK010000144">
    <property type="protein sequence ID" value="CAG8459112.1"/>
    <property type="molecule type" value="Genomic_DNA"/>
</dbReference>
<gene>
    <name evidence="5" type="ORF">DEBURN_LOCUS2581</name>
</gene>
<dbReference type="OrthoDB" id="6159137at2759"/>
<dbReference type="Pfam" id="PF00076">
    <property type="entry name" value="RRM_1"/>
    <property type="match status" value="1"/>
</dbReference>
<evidence type="ECO:0000259" key="4">
    <source>
        <dbReference type="PROSITE" id="PS50102"/>
    </source>
</evidence>
<dbReference type="GO" id="GO:0003729">
    <property type="term" value="F:mRNA binding"/>
    <property type="evidence" value="ECO:0007669"/>
    <property type="project" value="TreeGrafter"/>
</dbReference>
<dbReference type="CDD" id="cd00590">
    <property type="entry name" value="RRM_SF"/>
    <property type="match status" value="1"/>
</dbReference>
<evidence type="ECO:0000313" key="5">
    <source>
        <dbReference type="EMBL" id="CAG8459112.1"/>
    </source>
</evidence>
<evidence type="ECO:0000256" key="3">
    <source>
        <dbReference type="SAM" id="MobiDB-lite"/>
    </source>
</evidence>
<dbReference type="InterPro" id="IPR000504">
    <property type="entry name" value="RRM_dom"/>
</dbReference>
<feature type="compositionally biased region" description="Polar residues" evidence="3">
    <location>
        <begin position="23"/>
        <end position="39"/>
    </location>
</feature>
<sequence>MDKIDMSLDDIIKINKKKPKQGSKASNIPNGNFNNNKSKTGPIRARSAGKNLTRQKANPYPKPKISKPGNPNGVWRHDLFPTLFSGGNTKRPGHQNNNGSPSIQHRLGTGKSPLSSGVASRLSIKGVAGKKQAEFSFKGEGGPATIIINNLAHGTSANDIKTAFMEFGEISTVDLKDSRGTPPSAELTFESKASALSAINKYNTALVDGRVLKVQLKSPGSNINTGSASYRLRNKSNRPQNSSATTQRYGGKGKPFFNGSF</sequence>
<dbReference type="Gene3D" id="3.30.70.330">
    <property type="match status" value="1"/>
</dbReference>
<proteinExistence type="predicted"/>
<name>A0A9N8VQX5_9GLOM</name>
<accession>A0A9N8VQX5</accession>
<dbReference type="PANTHER" id="PTHR19965:SF22">
    <property type="entry name" value="CHROMATIN TARGET OF PRMT1-LIKE 1"/>
    <property type="match status" value="1"/>
</dbReference>
<dbReference type="Proteomes" id="UP000789706">
    <property type="component" value="Unassembled WGS sequence"/>
</dbReference>
<dbReference type="GO" id="GO:0006406">
    <property type="term" value="P:mRNA export from nucleus"/>
    <property type="evidence" value="ECO:0007669"/>
    <property type="project" value="TreeGrafter"/>
</dbReference>
<dbReference type="PROSITE" id="PS50102">
    <property type="entry name" value="RRM"/>
    <property type="match status" value="1"/>
</dbReference>
<keyword evidence="1 2" id="KW-0694">RNA-binding</keyword>
<dbReference type="InterPro" id="IPR012677">
    <property type="entry name" value="Nucleotide-bd_a/b_plait_sf"/>
</dbReference>
<feature type="compositionally biased region" description="Polar residues" evidence="3">
    <location>
        <begin position="94"/>
        <end position="103"/>
    </location>
</feature>
<dbReference type="SMART" id="SM00360">
    <property type="entry name" value="RRM"/>
    <property type="match status" value="1"/>
</dbReference>
<feature type="region of interest" description="Disordered" evidence="3">
    <location>
        <begin position="223"/>
        <end position="261"/>
    </location>
</feature>
<evidence type="ECO:0000256" key="2">
    <source>
        <dbReference type="PROSITE-ProRule" id="PRU00176"/>
    </source>
</evidence>
<feature type="domain" description="RRM" evidence="4">
    <location>
        <begin position="144"/>
        <end position="219"/>
    </location>
</feature>
<dbReference type="PANTHER" id="PTHR19965">
    <property type="entry name" value="RNA AND EXPORT FACTOR BINDING PROTEIN"/>
    <property type="match status" value="1"/>
</dbReference>
<reference evidence="5" key="1">
    <citation type="submission" date="2021-06" db="EMBL/GenBank/DDBJ databases">
        <authorList>
            <person name="Kallberg Y."/>
            <person name="Tangrot J."/>
            <person name="Rosling A."/>
        </authorList>
    </citation>
    <scope>NUCLEOTIDE SEQUENCE</scope>
    <source>
        <strain evidence="5">AZ414A</strain>
    </source>
</reference>
<dbReference type="GO" id="GO:0005634">
    <property type="term" value="C:nucleus"/>
    <property type="evidence" value="ECO:0007669"/>
    <property type="project" value="TreeGrafter"/>
</dbReference>
<evidence type="ECO:0000313" key="6">
    <source>
        <dbReference type="Proteomes" id="UP000789706"/>
    </source>
</evidence>
<dbReference type="SUPFAM" id="SSF54928">
    <property type="entry name" value="RNA-binding domain, RBD"/>
    <property type="match status" value="1"/>
</dbReference>
<keyword evidence="6" id="KW-1185">Reference proteome</keyword>
<feature type="region of interest" description="Disordered" evidence="3">
    <location>
        <begin position="1"/>
        <end position="116"/>
    </location>
</feature>
<dbReference type="InterPro" id="IPR051229">
    <property type="entry name" value="ALYREF_mRNA_export"/>
</dbReference>
<protein>
    <submittedName>
        <fullName evidence="5">11096_t:CDS:1</fullName>
    </submittedName>
</protein>
<comment type="caution">
    <text evidence="5">The sequence shown here is derived from an EMBL/GenBank/DDBJ whole genome shotgun (WGS) entry which is preliminary data.</text>
</comment>
<dbReference type="InterPro" id="IPR035979">
    <property type="entry name" value="RBD_domain_sf"/>
</dbReference>
<feature type="compositionally biased region" description="Basic and acidic residues" evidence="3">
    <location>
        <begin position="1"/>
        <end position="13"/>
    </location>
</feature>
<organism evidence="5 6">
    <name type="scientific">Diversispora eburnea</name>
    <dbReference type="NCBI Taxonomy" id="1213867"/>
    <lineage>
        <taxon>Eukaryota</taxon>
        <taxon>Fungi</taxon>
        <taxon>Fungi incertae sedis</taxon>
        <taxon>Mucoromycota</taxon>
        <taxon>Glomeromycotina</taxon>
        <taxon>Glomeromycetes</taxon>
        <taxon>Diversisporales</taxon>
        <taxon>Diversisporaceae</taxon>
        <taxon>Diversispora</taxon>
    </lineage>
</organism>
<dbReference type="Pfam" id="PF07078">
    <property type="entry name" value="FYTT"/>
    <property type="match status" value="1"/>
</dbReference>
<dbReference type="AlphaFoldDB" id="A0A9N8VQX5"/>